<evidence type="ECO:0000256" key="7">
    <source>
        <dbReference type="ARBA" id="ARBA00023136"/>
    </source>
</evidence>
<feature type="transmembrane region" description="Helical" evidence="8">
    <location>
        <begin position="301"/>
        <end position="322"/>
    </location>
</feature>
<feature type="transmembrane region" description="Helical" evidence="8">
    <location>
        <begin position="42"/>
        <end position="62"/>
    </location>
</feature>
<feature type="transmembrane region" description="Helical" evidence="8">
    <location>
        <begin position="268"/>
        <end position="289"/>
    </location>
</feature>
<feature type="transmembrane region" description="Helical" evidence="8">
    <location>
        <begin position="115"/>
        <end position="135"/>
    </location>
</feature>
<dbReference type="eggNOG" id="COG0814">
    <property type="taxonomic scope" value="Bacteria"/>
</dbReference>
<evidence type="ECO:0000256" key="1">
    <source>
        <dbReference type="ARBA" id="ARBA00004141"/>
    </source>
</evidence>
<dbReference type="PANTHER" id="PTHR34975:SF2">
    <property type="entry name" value="SPORE GERMINATION PROTEIN A2"/>
    <property type="match status" value="1"/>
</dbReference>
<evidence type="ECO:0000256" key="8">
    <source>
        <dbReference type="SAM" id="Phobius"/>
    </source>
</evidence>
<reference evidence="9 10" key="1">
    <citation type="submission" date="2013-04" db="EMBL/GenBank/DDBJ databases">
        <title>Draft genome of the heavy metal tolerant bacterium Lysinibacillus sphaericus strain OT4b.31.</title>
        <authorList>
            <person name="Pena-Montenegro T.D."/>
            <person name="Dussan J."/>
        </authorList>
    </citation>
    <scope>NUCLEOTIDE SEQUENCE [LARGE SCALE GENOMIC DNA]</scope>
    <source>
        <strain evidence="9 10">OT4b.31</strain>
    </source>
</reference>
<dbReference type="EMBL" id="AQPX01000031">
    <property type="protein sequence ID" value="EON70603.1"/>
    <property type="molecule type" value="Genomic_DNA"/>
</dbReference>
<dbReference type="RefSeq" id="WP_010860954.1">
    <property type="nucleotide sequence ID" value="NZ_KB933406.1"/>
</dbReference>
<dbReference type="Gene3D" id="1.20.1740.10">
    <property type="entry name" value="Amino acid/polyamine transporter I"/>
    <property type="match status" value="1"/>
</dbReference>
<evidence type="ECO:0000256" key="4">
    <source>
        <dbReference type="ARBA" id="ARBA00022544"/>
    </source>
</evidence>
<organism evidence="9 10">
    <name type="scientific">Lysinibacillus sphaericus OT4b.31</name>
    <dbReference type="NCBI Taxonomy" id="1285586"/>
    <lineage>
        <taxon>Bacteria</taxon>
        <taxon>Bacillati</taxon>
        <taxon>Bacillota</taxon>
        <taxon>Bacilli</taxon>
        <taxon>Bacillales</taxon>
        <taxon>Bacillaceae</taxon>
        <taxon>Lysinibacillus</taxon>
    </lineage>
</organism>
<keyword evidence="5 8" id="KW-0812">Transmembrane</keyword>
<feature type="transmembrane region" description="Helical" evidence="8">
    <location>
        <begin position="82"/>
        <end position="103"/>
    </location>
</feature>
<dbReference type="GO" id="GO:0009847">
    <property type="term" value="P:spore germination"/>
    <property type="evidence" value="ECO:0007669"/>
    <property type="project" value="InterPro"/>
</dbReference>
<dbReference type="GO" id="GO:0016020">
    <property type="term" value="C:membrane"/>
    <property type="evidence" value="ECO:0007669"/>
    <property type="project" value="UniProtKB-SubCell"/>
</dbReference>
<gene>
    <name evidence="9" type="ORF">H131_20267</name>
</gene>
<name>R7Z929_LYSSH</name>
<keyword evidence="4" id="KW-0309">Germination</keyword>
<feature type="transmembrane region" description="Helical" evidence="8">
    <location>
        <begin position="190"/>
        <end position="208"/>
    </location>
</feature>
<feature type="transmembrane region" description="Helical" evidence="8">
    <location>
        <begin position="334"/>
        <end position="352"/>
    </location>
</feature>
<dbReference type="PANTHER" id="PTHR34975">
    <property type="entry name" value="SPORE GERMINATION PROTEIN A2"/>
    <property type="match status" value="1"/>
</dbReference>
<accession>R7Z929</accession>
<keyword evidence="6 8" id="KW-1133">Transmembrane helix</keyword>
<keyword evidence="7 8" id="KW-0472">Membrane</keyword>
<dbReference type="Pfam" id="PF03845">
    <property type="entry name" value="Spore_permease"/>
    <property type="match status" value="1"/>
</dbReference>
<evidence type="ECO:0000256" key="6">
    <source>
        <dbReference type="ARBA" id="ARBA00022989"/>
    </source>
</evidence>
<proteinExistence type="inferred from homology"/>
<evidence type="ECO:0000256" key="5">
    <source>
        <dbReference type="ARBA" id="ARBA00022692"/>
    </source>
</evidence>
<dbReference type="NCBIfam" id="TIGR00912">
    <property type="entry name" value="2A0309"/>
    <property type="match status" value="1"/>
</dbReference>
<comment type="caution">
    <text evidence="9">The sequence shown here is derived from an EMBL/GenBank/DDBJ whole genome shotgun (WGS) entry which is preliminary data.</text>
</comment>
<feature type="transmembrane region" description="Helical" evidence="8">
    <location>
        <begin position="220"/>
        <end position="240"/>
    </location>
</feature>
<dbReference type="OrthoDB" id="1931502at2"/>
<dbReference type="InterPro" id="IPR004761">
    <property type="entry name" value="Spore_GerAB"/>
</dbReference>
<evidence type="ECO:0000256" key="2">
    <source>
        <dbReference type="ARBA" id="ARBA00007998"/>
    </source>
</evidence>
<protein>
    <submittedName>
        <fullName evidence="9">Spore germination protein GerHB</fullName>
    </submittedName>
</protein>
<evidence type="ECO:0000256" key="3">
    <source>
        <dbReference type="ARBA" id="ARBA00022448"/>
    </source>
</evidence>
<comment type="subcellular location">
    <subcellularLocation>
        <location evidence="1">Membrane</location>
        <topology evidence="1">Multi-pass membrane protein</topology>
    </subcellularLocation>
</comment>
<sequence>MNTYNQKILNKYHVVFLAQSVMIGTGLLSLPQKLSPLGYSQTFFPFIMGIIASFTLWPMIWLCSKFPNENLFRINEILLGKWFGKCLNILFVLQFVVFTAGIITDYMNLIESTALPEQTITIPVLLILLLLLYIVKGGIKSVANFCILTFFITLILVFFTRWAIEKGDISHFLPIFNFTGHEFFDALKNGYFSLLGYELIMFYFPFIINQKKAYKHAFIGIWISILLYFVATAVSVMYFSEWQLENVKFSILNLFKAGEFSFIERIDIFGMTLWIFHILCAISGYVWCAKQGMESLISKNAKYYLVILSIIIFFIVNMPFSQEFQKKLFLGSNYAGYAIIVSPIFLSLVYVIRKKKVQQ</sequence>
<dbReference type="HOGENOM" id="CLU_047547_1_2_9"/>
<dbReference type="AlphaFoldDB" id="R7Z929"/>
<keyword evidence="3" id="KW-0813">Transport</keyword>
<feature type="transmembrane region" description="Helical" evidence="8">
    <location>
        <begin position="12"/>
        <end position="30"/>
    </location>
</feature>
<dbReference type="PATRIC" id="fig|1285586.5.peg.4225"/>
<feature type="transmembrane region" description="Helical" evidence="8">
    <location>
        <begin position="142"/>
        <end position="164"/>
    </location>
</feature>
<evidence type="ECO:0000313" key="9">
    <source>
        <dbReference type="EMBL" id="EON70603.1"/>
    </source>
</evidence>
<comment type="similarity">
    <text evidence="2">Belongs to the amino acid-polyamine-organocation (APC) superfamily. Spore germination protein (SGP) (TC 2.A.3.9) family.</text>
</comment>
<dbReference type="Proteomes" id="UP000013911">
    <property type="component" value="Unassembled WGS sequence"/>
</dbReference>
<evidence type="ECO:0000313" key="10">
    <source>
        <dbReference type="Proteomes" id="UP000013911"/>
    </source>
</evidence>